<organism evidence="2 3">
    <name type="scientific">Candidatus Thermochlorobacter aerophilus</name>
    <dbReference type="NCBI Taxonomy" id="1868324"/>
    <lineage>
        <taxon>Bacteria</taxon>
        <taxon>Pseudomonadati</taxon>
        <taxon>Chlorobiota</taxon>
        <taxon>Chlorobiia</taxon>
        <taxon>Chlorobiales</taxon>
        <taxon>Candidatus Thermochlorobacteriaceae</taxon>
        <taxon>Candidatus Thermochlorobacter</taxon>
    </lineage>
</organism>
<dbReference type="Gene3D" id="2.40.160.20">
    <property type="match status" value="1"/>
</dbReference>
<name>A0A395LYM7_9BACT</name>
<feature type="chain" id="PRO_5017478075" description="Outer membrane protein beta-barrel domain-containing protein" evidence="1">
    <location>
        <begin position="25"/>
        <end position="182"/>
    </location>
</feature>
<dbReference type="Proteomes" id="UP000266389">
    <property type="component" value="Unassembled WGS sequence"/>
</dbReference>
<dbReference type="AlphaFoldDB" id="A0A395LYM7"/>
<protein>
    <recommendedName>
        <fullName evidence="4">Outer membrane protein beta-barrel domain-containing protein</fullName>
    </recommendedName>
</protein>
<feature type="signal peptide" evidence="1">
    <location>
        <begin position="1"/>
        <end position="24"/>
    </location>
</feature>
<dbReference type="InterPro" id="IPR011250">
    <property type="entry name" value="OMP/PagP_B-barrel"/>
</dbReference>
<evidence type="ECO:0008006" key="4">
    <source>
        <dbReference type="Google" id="ProtNLM"/>
    </source>
</evidence>
<evidence type="ECO:0000256" key="1">
    <source>
        <dbReference type="SAM" id="SignalP"/>
    </source>
</evidence>
<comment type="caution">
    <text evidence="2">The sequence shown here is derived from an EMBL/GenBank/DDBJ whole genome shotgun (WGS) entry which is preliminary data.</text>
</comment>
<evidence type="ECO:0000313" key="2">
    <source>
        <dbReference type="EMBL" id="RFM23602.1"/>
    </source>
</evidence>
<keyword evidence="1" id="KW-0732">Signal</keyword>
<evidence type="ECO:0000313" key="3">
    <source>
        <dbReference type="Proteomes" id="UP000266389"/>
    </source>
</evidence>
<dbReference type="EMBL" id="PHFL01000061">
    <property type="protein sequence ID" value="RFM23602.1"/>
    <property type="molecule type" value="Genomic_DNA"/>
</dbReference>
<gene>
    <name evidence="2" type="ORF">D0433_10245</name>
</gene>
<sequence length="182" mass="18825">MRKQLFTLLLTALLLSSSVISAQAQAPQYAQDRGVIQIGATTNLTLAIQSISGSSTTSFTLAPTIGYFVIPNLAVGGTISLSVQSQSAGNQSRTATTFGIGPAGTYYFADKNTALAPLVGAGLFFTTSEGSNAFDFEFIGGVNYMVSKNVGLTGFAFLSVGPREGATALGFGLRGAISVFLW</sequence>
<dbReference type="SUPFAM" id="SSF56925">
    <property type="entry name" value="OMPA-like"/>
    <property type="match status" value="1"/>
</dbReference>
<accession>A0A395LYM7</accession>
<reference evidence="2 3" key="1">
    <citation type="journal article" date="2011" name="ISME J.">
        <title>Community ecology of hot spring cyanobacterial mats: predominant populations and their functional potential.</title>
        <authorList>
            <person name="Klatt C.G."/>
            <person name="Wood J.M."/>
            <person name="Rusch D.B."/>
            <person name="Bateson M.M."/>
            <person name="Hamamura N."/>
            <person name="Heidelberg J.F."/>
            <person name="Grossman A.R."/>
            <person name="Bhaya D."/>
            <person name="Cohan F.M."/>
            <person name="Kuhl M."/>
            <person name="Bryant D.A."/>
            <person name="Ward D.M."/>
        </authorList>
    </citation>
    <scope>NUCLEOTIDE SEQUENCE [LARGE SCALE GENOMIC DNA]</scope>
    <source>
        <strain evidence="2">OS</strain>
    </source>
</reference>
<proteinExistence type="predicted"/>